<comment type="caution">
    <text evidence="2">The sequence shown here is derived from an EMBL/GenBank/DDBJ whole genome shotgun (WGS) entry which is preliminary data.</text>
</comment>
<feature type="region of interest" description="Disordered" evidence="1">
    <location>
        <begin position="239"/>
        <end position="279"/>
    </location>
</feature>
<sequence length="584" mass="66553">MRGRPPRQPDLSEDFVVGEILEDIECLQIDGEQLDEYDGLNDDTFGDGIGEEWDPSETFMAAEKEPTVRRTVGKPRELVKCELFDLPEPVPTHRQQNNRNQSQRQTQRRSQNEQSDNSQQTNASRRGDRSPRGRRSADTTDEVDRRRSFASDLQRYRRLGMFTLNPKFVDLVAAGKAKSHRRWRISQRTLERHARGVKRSPENMERELFMDDHAFDQILRIHLAQTCKDPRLQNYTGRWNTRHLGINPPRDAASPGDAETAETQPSSPEHKSVVNPNRFGKTSAASVRYGRKLIRLDEAVTSPTSGPVRMERQLRETIEFGYEALYTLCDIEEDIEQCPMNHVAALDKMQKERDGKLNQLYLSLTTGVVSIEEIMGLNKGRVLMIKLGRKLSIETKLQLACCIVNCIPAFARVCAAVDEVLAGEPTLLPLIEVLSSATEMKPLVAFERDDVHMEPRGGVLLQHRLRDANSYTQCFLLIIESLTLTGHLFLLPAETGGRQTALQRCCNILLRWQQGCNVFVELLRYRGGVIFMNVLLERIRDSPIAVEKDSVDMILHYTLEASEQITAHGDEWRSLAASIMRMFQ</sequence>
<dbReference type="GeneID" id="39875494"/>
<dbReference type="VEuPathDB" id="PiroplasmaDB:BOVATA_032170"/>
<gene>
    <name evidence="2" type="ORF">BOVATA_032170</name>
</gene>
<evidence type="ECO:0000313" key="3">
    <source>
        <dbReference type="Proteomes" id="UP000236319"/>
    </source>
</evidence>
<name>A0A2H6KFG5_9APIC</name>
<reference evidence="2 3" key="1">
    <citation type="journal article" date="2017" name="BMC Genomics">
        <title>Whole-genome assembly of Babesia ovata and comparative genomics between closely related pathogens.</title>
        <authorList>
            <person name="Yamagishi J."/>
            <person name="Asada M."/>
            <person name="Hakimi H."/>
            <person name="Tanaka T.Q."/>
            <person name="Sugimoto C."/>
            <person name="Kawazu S."/>
        </authorList>
    </citation>
    <scope>NUCLEOTIDE SEQUENCE [LARGE SCALE GENOMIC DNA]</scope>
    <source>
        <strain evidence="2 3">Miyake</strain>
    </source>
</reference>
<protein>
    <submittedName>
        <fullName evidence="2">Uncharacterized protein</fullName>
    </submittedName>
</protein>
<keyword evidence="3" id="KW-1185">Reference proteome</keyword>
<dbReference type="Proteomes" id="UP000236319">
    <property type="component" value="Unassembled WGS sequence"/>
</dbReference>
<proteinExistence type="predicted"/>
<feature type="compositionally biased region" description="Low complexity" evidence="1">
    <location>
        <begin position="94"/>
        <end position="115"/>
    </location>
</feature>
<dbReference type="RefSeq" id="XP_028867967.1">
    <property type="nucleotide sequence ID" value="XM_029012134.1"/>
</dbReference>
<dbReference type="OrthoDB" id="359858at2759"/>
<dbReference type="EMBL" id="BDSA01000003">
    <property type="protein sequence ID" value="GBE61724.1"/>
    <property type="molecule type" value="Genomic_DNA"/>
</dbReference>
<feature type="compositionally biased region" description="Basic and acidic residues" evidence="1">
    <location>
        <begin position="125"/>
        <end position="148"/>
    </location>
</feature>
<evidence type="ECO:0000313" key="2">
    <source>
        <dbReference type="EMBL" id="GBE61724.1"/>
    </source>
</evidence>
<evidence type="ECO:0000256" key="1">
    <source>
        <dbReference type="SAM" id="MobiDB-lite"/>
    </source>
</evidence>
<dbReference type="AlphaFoldDB" id="A0A2H6KFG5"/>
<accession>A0A2H6KFG5</accession>
<organism evidence="2 3">
    <name type="scientific">Babesia ovata</name>
    <dbReference type="NCBI Taxonomy" id="189622"/>
    <lineage>
        <taxon>Eukaryota</taxon>
        <taxon>Sar</taxon>
        <taxon>Alveolata</taxon>
        <taxon>Apicomplexa</taxon>
        <taxon>Aconoidasida</taxon>
        <taxon>Piroplasmida</taxon>
        <taxon>Babesiidae</taxon>
        <taxon>Babesia</taxon>
    </lineage>
</organism>
<feature type="region of interest" description="Disordered" evidence="1">
    <location>
        <begin position="85"/>
        <end position="148"/>
    </location>
</feature>